<dbReference type="Proteomes" id="UP000046187">
    <property type="component" value="Unassembled WGS sequence"/>
</dbReference>
<name>A0A0K2ZF02_9XANT</name>
<proteinExistence type="predicted"/>
<dbReference type="AlphaFoldDB" id="A0A0K2ZF02"/>
<dbReference type="EMBL" id="CXOI01000015">
    <property type="protein sequence ID" value="CTP84311.1"/>
    <property type="molecule type" value="Genomic_DNA"/>
</dbReference>
<organism evidence="2 3">
    <name type="scientific">Xanthomonas graminis pv. arrhenatheri LMG 727</name>
    <dbReference type="NCBI Taxonomy" id="1195923"/>
    <lineage>
        <taxon>Bacteria</taxon>
        <taxon>Pseudomonadati</taxon>
        <taxon>Pseudomonadota</taxon>
        <taxon>Gammaproteobacteria</taxon>
        <taxon>Lysobacterales</taxon>
        <taxon>Lysobacteraceae</taxon>
        <taxon>Xanthomonas</taxon>
        <taxon>Xanthomonas translucens group</taxon>
        <taxon>Xanthomonas graminis</taxon>
    </lineage>
</organism>
<gene>
    <name evidence="2" type="ORF">XTALMG727_0937</name>
</gene>
<evidence type="ECO:0000256" key="1">
    <source>
        <dbReference type="SAM" id="MobiDB-lite"/>
    </source>
</evidence>
<evidence type="ECO:0000313" key="2">
    <source>
        <dbReference type="EMBL" id="CTP84311.1"/>
    </source>
</evidence>
<keyword evidence="3" id="KW-1185">Reference proteome</keyword>
<accession>A0A0K2ZF02</accession>
<sequence length="135" mass="14467">MKAVKVARAVREAKVSGTHPNRDNNPLDIRSGSFADDHGSLGNDRGFAIFSNPQAGLDAAVANMNRINDNNDNTATLSQIISTWSPPSENPTSEMITTITTNSGLNPSDQWGSLTSAQQNAFVTAYGHREGWHGN</sequence>
<protein>
    <submittedName>
        <fullName evidence="2">Uncharacterized protein</fullName>
    </submittedName>
</protein>
<evidence type="ECO:0000313" key="3">
    <source>
        <dbReference type="Proteomes" id="UP000046187"/>
    </source>
</evidence>
<feature type="region of interest" description="Disordered" evidence="1">
    <location>
        <begin position="1"/>
        <end position="36"/>
    </location>
</feature>
<reference evidence="3" key="1">
    <citation type="submission" date="2015-07" db="EMBL/GenBank/DDBJ databases">
        <authorList>
            <person name="Wibberg D."/>
        </authorList>
    </citation>
    <scope>NUCLEOTIDE SEQUENCE [LARGE SCALE GENOMIC DNA]</scope>
</reference>